<sequence length="296" mass="31208">MPDIQLRFDKDMLVLSSPVQAALEKQGFDTAKDLGYACLVEPELVRDALVMNKVAGAQVMVAPTAYLTPARLAHQHLDGRAQEVAEAAVSAARKVEPQHLLLEIAPCGLPLDASSKASLNENRAQYAEAARVLAPFDADALFLNGFASVDDLKCALMGVRQVWEGPLFVSVNVRADGMLECGRHSFEEALEAMADLGADVVGLQTGAPLADASALASKAASWGRPLLVQLSVGPRDDRQGAPTAENPYYCPDVLVEAATVLRGCGIQFLRACGCATPAYTGALVAASEGFDVVVSE</sequence>
<comment type="caution">
    <text evidence="4">The sequence shown here is derived from an EMBL/GenBank/DDBJ whole genome shotgun (WGS) entry which is preliminary data.</text>
</comment>
<name>A0A7C9NTA8_9BACT</name>
<evidence type="ECO:0000256" key="1">
    <source>
        <dbReference type="ARBA" id="ARBA00022603"/>
    </source>
</evidence>
<dbReference type="GO" id="GO:0008168">
    <property type="term" value="F:methyltransferase activity"/>
    <property type="evidence" value="ECO:0007669"/>
    <property type="project" value="UniProtKB-KW"/>
</dbReference>
<gene>
    <name evidence="4" type="ORF">D1639_09170</name>
</gene>
<evidence type="ECO:0000256" key="2">
    <source>
        <dbReference type="ARBA" id="ARBA00022679"/>
    </source>
</evidence>
<feature type="domain" description="Hcy-binding" evidence="3">
    <location>
        <begin position="23"/>
        <end position="225"/>
    </location>
</feature>
<dbReference type="Pfam" id="PF02574">
    <property type="entry name" value="S-methyl_trans"/>
    <property type="match status" value="1"/>
</dbReference>
<reference evidence="4" key="1">
    <citation type="submission" date="2018-08" db="EMBL/GenBank/DDBJ databases">
        <title>Murine metabolic-syndrome-specific gut microbial biobank.</title>
        <authorList>
            <person name="Liu C."/>
        </authorList>
    </citation>
    <scope>NUCLEOTIDE SEQUENCE [LARGE SCALE GENOMIC DNA]</scope>
    <source>
        <strain evidence="4">Z82</strain>
    </source>
</reference>
<dbReference type="EMBL" id="QWKH01000084">
    <property type="protein sequence ID" value="NBI35189.1"/>
    <property type="molecule type" value="Genomic_DNA"/>
</dbReference>
<keyword evidence="1" id="KW-0489">Methyltransferase</keyword>
<organism evidence="4">
    <name type="scientific">Muribaculaceae bacterium Z82</name>
    <dbReference type="NCBI Taxonomy" id="2304548"/>
    <lineage>
        <taxon>Bacteria</taxon>
        <taxon>Pseudomonadati</taxon>
        <taxon>Bacteroidota</taxon>
        <taxon>Bacteroidia</taxon>
        <taxon>Bacteroidales</taxon>
        <taxon>Muribaculaceae</taxon>
    </lineage>
</organism>
<evidence type="ECO:0000313" key="4">
    <source>
        <dbReference type="EMBL" id="NBI35189.1"/>
    </source>
</evidence>
<dbReference type="InterPro" id="IPR036589">
    <property type="entry name" value="HCY_dom_sf"/>
</dbReference>
<evidence type="ECO:0000259" key="3">
    <source>
        <dbReference type="Pfam" id="PF02574"/>
    </source>
</evidence>
<keyword evidence="2" id="KW-0808">Transferase</keyword>
<dbReference type="SUPFAM" id="SSF82282">
    <property type="entry name" value="Homocysteine S-methyltransferase"/>
    <property type="match status" value="1"/>
</dbReference>
<dbReference type="PANTHER" id="PTHR11103">
    <property type="entry name" value="SLR1189 PROTEIN"/>
    <property type="match status" value="1"/>
</dbReference>
<accession>A0A7C9NTA8</accession>
<dbReference type="AlphaFoldDB" id="A0A7C9NTA8"/>
<dbReference type="GO" id="GO:0032259">
    <property type="term" value="P:methylation"/>
    <property type="evidence" value="ECO:0007669"/>
    <property type="project" value="UniProtKB-KW"/>
</dbReference>
<proteinExistence type="predicted"/>
<dbReference type="InterPro" id="IPR003726">
    <property type="entry name" value="HCY_dom"/>
</dbReference>
<protein>
    <submittedName>
        <fullName evidence="4">Methionine synthase</fullName>
    </submittedName>
</protein>
<dbReference type="Gene3D" id="3.20.20.330">
    <property type="entry name" value="Homocysteine-binding-like domain"/>
    <property type="match status" value="1"/>
</dbReference>
<dbReference type="PANTHER" id="PTHR11103:SF18">
    <property type="entry name" value="SLR1189 PROTEIN"/>
    <property type="match status" value="1"/>
</dbReference>